<dbReference type="SUPFAM" id="SSF143631">
    <property type="entry name" value="ApbE-like"/>
    <property type="match status" value="1"/>
</dbReference>
<keyword evidence="6" id="KW-0808">Transferase</keyword>
<comment type="catalytic activity">
    <reaction evidence="11">
        <text>L-threonyl-[protein] + FAD = FMN-L-threonyl-[protein] + AMP + H(+)</text>
        <dbReference type="Rhea" id="RHEA:36847"/>
        <dbReference type="Rhea" id="RHEA-COMP:11060"/>
        <dbReference type="Rhea" id="RHEA-COMP:11061"/>
        <dbReference type="ChEBI" id="CHEBI:15378"/>
        <dbReference type="ChEBI" id="CHEBI:30013"/>
        <dbReference type="ChEBI" id="CHEBI:57692"/>
        <dbReference type="ChEBI" id="CHEBI:74257"/>
        <dbReference type="ChEBI" id="CHEBI:456215"/>
        <dbReference type="EC" id="2.7.1.180"/>
    </reaction>
</comment>
<keyword evidence="13" id="KW-1185">Reference proteome</keyword>
<evidence type="ECO:0000256" key="10">
    <source>
        <dbReference type="ARBA" id="ARBA00031306"/>
    </source>
</evidence>
<reference evidence="12 13" key="1">
    <citation type="submission" date="2019-03" db="EMBL/GenBank/DDBJ databases">
        <title>Above-ground endophytic microbial communities from plants in different locations in the United States.</title>
        <authorList>
            <person name="Frank C."/>
        </authorList>
    </citation>
    <scope>NUCLEOTIDE SEQUENCE [LARGE SCALE GENOMIC DNA]</scope>
    <source>
        <strain evidence="12 13">LP_13_YM</strain>
    </source>
</reference>
<evidence type="ECO:0000313" key="12">
    <source>
        <dbReference type="EMBL" id="TCV94729.1"/>
    </source>
</evidence>
<keyword evidence="9" id="KW-0460">Magnesium</keyword>
<dbReference type="EMBL" id="SMCS01000003">
    <property type="protein sequence ID" value="TCV94729.1"/>
    <property type="molecule type" value="Genomic_DNA"/>
</dbReference>
<evidence type="ECO:0000256" key="5">
    <source>
        <dbReference type="ARBA" id="ARBA00022630"/>
    </source>
</evidence>
<dbReference type="InterPro" id="IPR024932">
    <property type="entry name" value="ApbE"/>
</dbReference>
<evidence type="ECO:0000256" key="7">
    <source>
        <dbReference type="ARBA" id="ARBA00022723"/>
    </source>
</evidence>
<keyword evidence="8" id="KW-0274">FAD</keyword>
<dbReference type="AlphaFoldDB" id="A0A4V2W470"/>
<evidence type="ECO:0000313" key="13">
    <source>
        <dbReference type="Proteomes" id="UP000295645"/>
    </source>
</evidence>
<evidence type="ECO:0000256" key="11">
    <source>
        <dbReference type="ARBA" id="ARBA00048540"/>
    </source>
</evidence>
<dbReference type="EC" id="2.7.1.180" evidence="3"/>
<keyword evidence="5" id="KW-0285">Flavoprotein</keyword>
<evidence type="ECO:0000256" key="2">
    <source>
        <dbReference type="ARBA" id="ARBA00008282"/>
    </source>
</evidence>
<proteinExistence type="inferred from homology"/>
<keyword evidence="12" id="KW-0449">Lipoprotein</keyword>
<dbReference type="GO" id="GO:0016740">
    <property type="term" value="F:transferase activity"/>
    <property type="evidence" value="ECO:0007669"/>
    <property type="project" value="UniProtKB-KW"/>
</dbReference>
<organism evidence="12 13">
    <name type="scientific">Luteibacter rhizovicinus</name>
    <dbReference type="NCBI Taxonomy" id="242606"/>
    <lineage>
        <taxon>Bacteria</taxon>
        <taxon>Pseudomonadati</taxon>
        <taxon>Pseudomonadota</taxon>
        <taxon>Gammaproteobacteria</taxon>
        <taxon>Lysobacterales</taxon>
        <taxon>Rhodanobacteraceae</taxon>
        <taxon>Luteibacter</taxon>
    </lineage>
</organism>
<dbReference type="PANTHER" id="PTHR30040:SF2">
    <property type="entry name" value="FAD:PROTEIN FMN TRANSFERASE"/>
    <property type="match status" value="1"/>
</dbReference>
<comment type="caution">
    <text evidence="12">The sequence shown here is derived from an EMBL/GenBank/DDBJ whole genome shotgun (WGS) entry which is preliminary data.</text>
</comment>
<dbReference type="Proteomes" id="UP000295645">
    <property type="component" value="Unassembled WGS sequence"/>
</dbReference>
<dbReference type="GO" id="GO:0046872">
    <property type="term" value="F:metal ion binding"/>
    <property type="evidence" value="ECO:0007669"/>
    <property type="project" value="UniProtKB-KW"/>
</dbReference>
<comment type="similarity">
    <text evidence="2">Belongs to the ApbE family.</text>
</comment>
<evidence type="ECO:0000256" key="3">
    <source>
        <dbReference type="ARBA" id="ARBA00011955"/>
    </source>
</evidence>
<evidence type="ECO:0000256" key="8">
    <source>
        <dbReference type="ARBA" id="ARBA00022827"/>
    </source>
</evidence>
<accession>A0A4V2W470</accession>
<evidence type="ECO:0000256" key="9">
    <source>
        <dbReference type="ARBA" id="ARBA00022842"/>
    </source>
</evidence>
<name>A0A4V2W470_9GAMM</name>
<evidence type="ECO:0000256" key="6">
    <source>
        <dbReference type="ARBA" id="ARBA00022679"/>
    </source>
</evidence>
<comment type="cofactor">
    <cofactor evidence="1">
        <name>Mg(2+)</name>
        <dbReference type="ChEBI" id="CHEBI:18420"/>
    </cofactor>
</comment>
<dbReference type="InterPro" id="IPR003374">
    <property type="entry name" value="ApbE-like_sf"/>
</dbReference>
<dbReference type="Gene3D" id="3.10.520.10">
    <property type="entry name" value="ApbE-like domains"/>
    <property type="match status" value="1"/>
</dbReference>
<dbReference type="PANTHER" id="PTHR30040">
    <property type="entry name" value="THIAMINE BIOSYNTHESIS LIPOPROTEIN APBE"/>
    <property type="match status" value="1"/>
</dbReference>
<protein>
    <recommendedName>
        <fullName evidence="4">FAD:protein FMN transferase</fullName>
        <ecNumber evidence="3">2.7.1.180</ecNumber>
    </recommendedName>
    <alternativeName>
        <fullName evidence="10">Flavin transferase</fullName>
    </alternativeName>
</protein>
<evidence type="ECO:0000256" key="4">
    <source>
        <dbReference type="ARBA" id="ARBA00016337"/>
    </source>
</evidence>
<evidence type="ECO:0000256" key="1">
    <source>
        <dbReference type="ARBA" id="ARBA00001946"/>
    </source>
</evidence>
<keyword evidence="7" id="KW-0479">Metal-binding</keyword>
<dbReference type="Pfam" id="PF02424">
    <property type="entry name" value="ApbE"/>
    <property type="match status" value="1"/>
</dbReference>
<gene>
    <name evidence="12" type="ORF">EC912_103214</name>
</gene>
<sequence>MGEARAHQAIDEAFSAIERVHALMSFHEAGSDLSRLHAAVPGERVILDVQTVDVLREALTLSGRTDGAFDVTVAAQLVAGGLLPAPTSGSLPADGACWKDIDMDDDRSVSLRRPLWIDLGGIAKGYAVDRAVDVLCSHGVGHACVNAGGDLRTLGEGPHRVAIATDETQPSHYPVIELGEASMATSSGRAFSTAATGPHIDGRHRSTMGLNQSVTVIAEQCMHADALTKVVMAMETQSADLLRHYNAVAYLQDAAGHWTQLGVST</sequence>